<evidence type="ECO:0000313" key="9">
    <source>
        <dbReference type="EMBL" id="EEP61444.1"/>
    </source>
</evidence>
<dbReference type="GO" id="GO:0051603">
    <property type="term" value="P:proteolysis involved in protein catabolic process"/>
    <property type="evidence" value="ECO:0007669"/>
    <property type="project" value="TreeGrafter"/>
</dbReference>
<keyword evidence="4 6" id="KW-0862">Zinc</keyword>
<evidence type="ECO:0000313" key="10">
    <source>
        <dbReference type="Proteomes" id="UP000005540"/>
    </source>
</evidence>
<dbReference type="SMART" id="SM00028">
    <property type="entry name" value="TPR"/>
    <property type="match status" value="3"/>
</dbReference>
<keyword evidence="1 6" id="KW-0645">Protease</keyword>
<dbReference type="InterPro" id="IPR011990">
    <property type="entry name" value="TPR-like_helical_dom_sf"/>
</dbReference>
<gene>
    <name evidence="9" type="ORF">SULYE_0038</name>
</gene>
<dbReference type="GO" id="GO:0016020">
    <property type="term" value="C:membrane"/>
    <property type="evidence" value="ECO:0007669"/>
    <property type="project" value="TreeGrafter"/>
</dbReference>
<feature type="signal peptide" evidence="7">
    <location>
        <begin position="1"/>
        <end position="21"/>
    </location>
</feature>
<protein>
    <submittedName>
        <fullName evidence="9">Peptidase M48, Ste24p</fullName>
    </submittedName>
</protein>
<dbReference type="Pfam" id="PF01435">
    <property type="entry name" value="Peptidase_M48"/>
    <property type="match status" value="1"/>
</dbReference>
<sequence length="424" mass="48348">MKRIFKFLIIGIFFVISCAQVQDPLTGKPTLTLLPESEEIAIGKKVVPQAINENDGLYPDREVQEYVKSIGYKLASVAPRKVDYQFYVVNSGEVNAFALPGGPVFIHRGLLLTLDNESELAGVIAHELGHINARHHAKFLEKTYGLNILLNILAVATSQSQHQQIVMQLAQISAGLLQLKYSRDQEREADALGVRFTYEAGYDPRGLITTFEKFKKMEKTNAPAWLLTHPLPEERIQNVSQLIATKYPDKLLLKKDSEKFQEIKKRLVLTSDSYKYVENAKDNLKNKNLAVALTNLDKAIKAYPENNAAYTYRAYVYYQLKDFKKAYEDALRAYNIDRMYFMPQLIMGASLTKLGNYKESIRVLENAKNLIDSNPDLYYFLGVSYQSIGDRQNAYNNLVIALKLTDGRRGWEQDAQNRLRTLVR</sequence>
<reference evidence="9 10" key="1">
    <citation type="submission" date="2009-04" db="EMBL/GenBank/DDBJ databases">
        <authorList>
            <person name="Reysenbach A.-L."/>
            <person name="Heidelberg J.F."/>
            <person name="Nelson W.C."/>
        </authorList>
    </citation>
    <scope>NUCLEOTIDE SEQUENCE [LARGE SCALE GENOMIC DNA]</scope>
    <source>
        <strain evidence="9 10">SS-5</strain>
    </source>
</reference>
<dbReference type="Gene3D" id="1.25.40.10">
    <property type="entry name" value="Tetratricopeptide repeat domain"/>
    <property type="match status" value="1"/>
</dbReference>
<dbReference type="PROSITE" id="PS51257">
    <property type="entry name" value="PROKAR_LIPOPROTEIN"/>
    <property type="match status" value="1"/>
</dbReference>
<feature type="domain" description="Peptidase M48" evidence="8">
    <location>
        <begin position="64"/>
        <end position="241"/>
    </location>
</feature>
<organism evidence="9 10">
    <name type="scientific">Sulfurihydrogenibium yellowstonense SS-5</name>
    <dbReference type="NCBI Taxonomy" id="432331"/>
    <lineage>
        <taxon>Bacteria</taxon>
        <taxon>Pseudomonadati</taxon>
        <taxon>Aquificota</taxon>
        <taxon>Aquificia</taxon>
        <taxon>Aquificales</taxon>
        <taxon>Hydrogenothermaceae</taxon>
        <taxon>Sulfurihydrogenibium</taxon>
    </lineage>
</organism>
<dbReference type="Gene3D" id="3.30.2010.10">
    <property type="entry name" value="Metalloproteases ('zincins'), catalytic domain"/>
    <property type="match status" value="1"/>
</dbReference>
<dbReference type="InterPro" id="IPR051156">
    <property type="entry name" value="Mito/Outer_Membr_Metalloprot"/>
</dbReference>
<keyword evidence="3 6" id="KW-0378">Hydrolase</keyword>
<evidence type="ECO:0000256" key="3">
    <source>
        <dbReference type="ARBA" id="ARBA00022801"/>
    </source>
</evidence>
<dbReference type="RefSeq" id="WP_007545397.1">
    <property type="nucleotide sequence ID" value="NZ_ABZS01000002.1"/>
</dbReference>
<keyword evidence="7" id="KW-0732">Signal</keyword>
<dbReference type="PANTHER" id="PTHR22726">
    <property type="entry name" value="METALLOENDOPEPTIDASE OMA1"/>
    <property type="match status" value="1"/>
</dbReference>
<feature type="chain" id="PRO_5002936202" evidence="7">
    <location>
        <begin position="22"/>
        <end position="424"/>
    </location>
</feature>
<dbReference type="SUPFAM" id="SSF48452">
    <property type="entry name" value="TPR-like"/>
    <property type="match status" value="1"/>
</dbReference>
<dbReference type="InterPro" id="IPR019734">
    <property type="entry name" value="TPR_rpt"/>
</dbReference>
<dbReference type="OrthoDB" id="9810445at2"/>
<dbReference type="InterPro" id="IPR001915">
    <property type="entry name" value="Peptidase_M48"/>
</dbReference>
<dbReference type="CDD" id="cd07333">
    <property type="entry name" value="M48C_bepA_like"/>
    <property type="match status" value="1"/>
</dbReference>
<evidence type="ECO:0000259" key="8">
    <source>
        <dbReference type="Pfam" id="PF01435"/>
    </source>
</evidence>
<dbReference type="GO" id="GO:0004222">
    <property type="term" value="F:metalloendopeptidase activity"/>
    <property type="evidence" value="ECO:0007669"/>
    <property type="project" value="InterPro"/>
</dbReference>
<proteinExistence type="inferred from homology"/>
<dbReference type="GO" id="GO:0046872">
    <property type="term" value="F:metal ion binding"/>
    <property type="evidence" value="ECO:0007669"/>
    <property type="project" value="UniProtKB-KW"/>
</dbReference>
<keyword evidence="2" id="KW-0479">Metal-binding</keyword>
<dbReference type="Pfam" id="PF12895">
    <property type="entry name" value="ANAPC3"/>
    <property type="match status" value="1"/>
</dbReference>
<dbReference type="AlphaFoldDB" id="C4FHL0"/>
<dbReference type="EMBL" id="ABZS01000002">
    <property type="protein sequence ID" value="EEP61444.1"/>
    <property type="molecule type" value="Genomic_DNA"/>
</dbReference>
<dbReference type="Proteomes" id="UP000005540">
    <property type="component" value="Unassembled WGS sequence"/>
</dbReference>
<evidence type="ECO:0000256" key="4">
    <source>
        <dbReference type="ARBA" id="ARBA00022833"/>
    </source>
</evidence>
<accession>C4FHL0</accession>
<evidence type="ECO:0000256" key="2">
    <source>
        <dbReference type="ARBA" id="ARBA00022723"/>
    </source>
</evidence>
<keyword evidence="5 6" id="KW-0482">Metalloprotease</keyword>
<name>C4FHL0_9AQUI</name>
<evidence type="ECO:0000256" key="7">
    <source>
        <dbReference type="SAM" id="SignalP"/>
    </source>
</evidence>
<evidence type="ECO:0000256" key="1">
    <source>
        <dbReference type="ARBA" id="ARBA00022670"/>
    </source>
</evidence>
<dbReference type="PANTHER" id="PTHR22726:SF1">
    <property type="entry name" value="METALLOENDOPEPTIDASE OMA1, MITOCHONDRIAL"/>
    <property type="match status" value="1"/>
</dbReference>
<comment type="caution">
    <text evidence="9">The sequence shown here is derived from an EMBL/GenBank/DDBJ whole genome shotgun (WGS) entry which is preliminary data.</text>
</comment>
<comment type="cofactor">
    <cofactor evidence="6">
        <name>Zn(2+)</name>
        <dbReference type="ChEBI" id="CHEBI:29105"/>
    </cofactor>
    <text evidence="6">Binds 1 zinc ion per subunit.</text>
</comment>
<evidence type="ECO:0000256" key="5">
    <source>
        <dbReference type="ARBA" id="ARBA00023049"/>
    </source>
</evidence>
<comment type="similarity">
    <text evidence="6">Belongs to the peptidase M48 family.</text>
</comment>
<keyword evidence="10" id="KW-1185">Reference proteome</keyword>
<evidence type="ECO:0000256" key="6">
    <source>
        <dbReference type="RuleBase" id="RU003983"/>
    </source>
</evidence>